<name>A0A8J2SNZ9_9STRA</name>
<reference evidence="7" key="1">
    <citation type="submission" date="2021-11" db="EMBL/GenBank/DDBJ databases">
        <authorList>
            <consortium name="Genoscope - CEA"/>
            <person name="William W."/>
        </authorList>
    </citation>
    <scope>NUCLEOTIDE SEQUENCE</scope>
</reference>
<dbReference type="GO" id="GO:0005634">
    <property type="term" value="C:nucleus"/>
    <property type="evidence" value="ECO:0007669"/>
    <property type="project" value="UniProtKB-SubCell"/>
</dbReference>
<evidence type="ECO:0000256" key="1">
    <source>
        <dbReference type="ARBA" id="ARBA00022741"/>
    </source>
</evidence>
<dbReference type="Gene3D" id="3.40.50.300">
    <property type="entry name" value="P-loop containing nucleotide triphosphate hydrolases"/>
    <property type="match status" value="1"/>
</dbReference>
<keyword evidence="2 4" id="KW-0067">ATP-binding</keyword>
<dbReference type="InterPro" id="IPR027417">
    <property type="entry name" value="P-loop_NTPase"/>
</dbReference>
<protein>
    <recommendedName>
        <fullName evidence="6">MCM C-terminal AAA(+) ATPase domain-containing protein</fullName>
    </recommendedName>
</protein>
<sequence length="719" mass="78082">MARTPRATPTPARTQQRTQQRAPHAPRPPPNESEGWRRLSKDAWKEKFAAFVRRPRDGRRALQAVVSGEDAAGDARGVGVPVDLCELARFDAGAAQGLLRWPEKLLPVFDEALNDGVKALLSSQTASRHPDWRERKARARLRHCPPLSAHRKPNVSALRCGDVGPLVQIEGTVVRTGAVRVLEAQRWYRCLDQRCEHVFPVKPDAAQGNVFEAPKRCPGQDGSCGSRRFVEVERENADYQELRVQEHVERLGVGAIPRSLTVVVTYDLADASTAGDAVAVTGYLERRWQPHYKDVRVDVDLVLRACDVRPVAAAHAPGAARATEEDVAAFRALWRRAARSQAPLAARDVLIDSVCPRIFGRRTLKLAVLLTAVGGVGSDERDQDEEEHVTRTRGTPHLLLVGDPGTGKSQFLRFMAKLAPRSILTTGCGTTSAGLTCSAVKDNGEWTLEAGALVLADKGVCCIDEFGAIKAGDRAAIHEAMEQQTLSVAKAGLVCTLAARCAVMACANPKGGVFDSRADLSVNTSLPPSLLSRFDVILVVVDAPDASWDRAVSAQILNSSIRPGCGSLDPLDDGDERPAKRKRVAPRPKAWSLDRLRRYVAYVREQFKPTLGDDAARVVEAYYARQRRGAAAASGRATIRMLESLVRLAQAHARLCCRPECNAQDAVVACLLVDKSMAQNAVFAAETDPIAELTVSTDSDAYYLYQYAQVSAALGLGGE</sequence>
<dbReference type="InterPro" id="IPR031327">
    <property type="entry name" value="MCM"/>
</dbReference>
<dbReference type="PANTHER" id="PTHR11630">
    <property type="entry name" value="DNA REPLICATION LICENSING FACTOR MCM FAMILY MEMBER"/>
    <property type="match status" value="1"/>
</dbReference>
<evidence type="ECO:0000313" key="7">
    <source>
        <dbReference type="EMBL" id="CAH0370707.1"/>
    </source>
</evidence>
<comment type="caution">
    <text evidence="7">The sequence shown here is derived from an EMBL/GenBank/DDBJ whole genome shotgun (WGS) entry which is preliminary data.</text>
</comment>
<dbReference type="PROSITE" id="PS50051">
    <property type="entry name" value="MCM_2"/>
    <property type="match status" value="1"/>
</dbReference>
<dbReference type="InterPro" id="IPR003593">
    <property type="entry name" value="AAA+_ATPase"/>
</dbReference>
<dbReference type="AlphaFoldDB" id="A0A8J2SNZ9"/>
<dbReference type="Gene3D" id="2.20.28.10">
    <property type="match status" value="1"/>
</dbReference>
<gene>
    <name evidence="7" type="ORF">PECAL_3P06070</name>
</gene>
<dbReference type="Proteomes" id="UP000789595">
    <property type="component" value="Unassembled WGS sequence"/>
</dbReference>
<keyword evidence="1 4" id="KW-0547">Nucleotide-binding</keyword>
<keyword evidence="8" id="KW-1185">Reference proteome</keyword>
<dbReference type="InterPro" id="IPR001208">
    <property type="entry name" value="MCM_dom"/>
</dbReference>
<dbReference type="GO" id="GO:0000724">
    <property type="term" value="P:double-strand break repair via homologous recombination"/>
    <property type="evidence" value="ECO:0007669"/>
    <property type="project" value="TreeGrafter"/>
</dbReference>
<evidence type="ECO:0000313" key="8">
    <source>
        <dbReference type="Proteomes" id="UP000789595"/>
    </source>
</evidence>
<dbReference type="GO" id="GO:0003697">
    <property type="term" value="F:single-stranded DNA binding"/>
    <property type="evidence" value="ECO:0007669"/>
    <property type="project" value="TreeGrafter"/>
</dbReference>
<dbReference type="OrthoDB" id="271325at2759"/>
<dbReference type="InterPro" id="IPR041562">
    <property type="entry name" value="MCM_lid"/>
</dbReference>
<dbReference type="Pfam" id="PF00493">
    <property type="entry name" value="MCM"/>
    <property type="match status" value="1"/>
</dbReference>
<comment type="similarity">
    <text evidence="4">Belongs to the MCM family.</text>
</comment>
<dbReference type="InterPro" id="IPR012340">
    <property type="entry name" value="NA-bd_OB-fold"/>
</dbReference>
<feature type="compositionally biased region" description="Low complexity" evidence="5">
    <location>
        <begin position="1"/>
        <end position="23"/>
    </location>
</feature>
<feature type="domain" description="MCM C-terminal AAA(+) ATPase" evidence="6">
    <location>
        <begin position="346"/>
        <end position="556"/>
    </location>
</feature>
<dbReference type="SMART" id="SM00350">
    <property type="entry name" value="MCM"/>
    <property type="match status" value="1"/>
</dbReference>
<dbReference type="GO" id="GO:0042555">
    <property type="term" value="C:MCM complex"/>
    <property type="evidence" value="ECO:0007669"/>
    <property type="project" value="TreeGrafter"/>
</dbReference>
<dbReference type="PANTHER" id="PTHR11630:SF48">
    <property type="entry name" value="DNA HELICASE MCM9"/>
    <property type="match status" value="1"/>
</dbReference>
<dbReference type="Pfam" id="PF17855">
    <property type="entry name" value="MCM_lid"/>
    <property type="match status" value="1"/>
</dbReference>
<evidence type="ECO:0000256" key="2">
    <source>
        <dbReference type="ARBA" id="ARBA00022840"/>
    </source>
</evidence>
<evidence type="ECO:0000256" key="3">
    <source>
        <dbReference type="ARBA" id="ARBA00023125"/>
    </source>
</evidence>
<keyword evidence="3 4" id="KW-0238">DNA-binding</keyword>
<dbReference type="SUPFAM" id="SSF52540">
    <property type="entry name" value="P-loop containing nucleoside triphosphate hydrolases"/>
    <property type="match status" value="1"/>
</dbReference>
<evidence type="ECO:0000259" key="6">
    <source>
        <dbReference type="PROSITE" id="PS50051"/>
    </source>
</evidence>
<proteinExistence type="inferred from homology"/>
<dbReference type="SMART" id="SM00382">
    <property type="entry name" value="AAA"/>
    <property type="match status" value="1"/>
</dbReference>
<evidence type="ECO:0000256" key="4">
    <source>
        <dbReference type="RuleBase" id="RU004070"/>
    </source>
</evidence>
<organism evidence="7 8">
    <name type="scientific">Pelagomonas calceolata</name>
    <dbReference type="NCBI Taxonomy" id="35677"/>
    <lineage>
        <taxon>Eukaryota</taxon>
        <taxon>Sar</taxon>
        <taxon>Stramenopiles</taxon>
        <taxon>Ochrophyta</taxon>
        <taxon>Pelagophyceae</taxon>
        <taxon>Pelagomonadales</taxon>
        <taxon>Pelagomonadaceae</taxon>
        <taxon>Pelagomonas</taxon>
    </lineage>
</organism>
<dbReference type="GO" id="GO:0017116">
    <property type="term" value="F:single-stranded DNA helicase activity"/>
    <property type="evidence" value="ECO:0007669"/>
    <property type="project" value="TreeGrafter"/>
</dbReference>
<dbReference type="GO" id="GO:0005524">
    <property type="term" value="F:ATP binding"/>
    <property type="evidence" value="ECO:0007669"/>
    <property type="project" value="UniProtKB-KW"/>
</dbReference>
<dbReference type="Pfam" id="PF17207">
    <property type="entry name" value="MCM_OB"/>
    <property type="match status" value="1"/>
</dbReference>
<accession>A0A8J2SNZ9</accession>
<evidence type="ECO:0000256" key="5">
    <source>
        <dbReference type="SAM" id="MobiDB-lite"/>
    </source>
</evidence>
<dbReference type="Gene3D" id="2.40.50.140">
    <property type="entry name" value="Nucleic acid-binding proteins"/>
    <property type="match status" value="1"/>
</dbReference>
<dbReference type="SUPFAM" id="SSF50249">
    <property type="entry name" value="Nucleic acid-binding proteins"/>
    <property type="match status" value="1"/>
</dbReference>
<dbReference type="GO" id="GO:0016787">
    <property type="term" value="F:hydrolase activity"/>
    <property type="evidence" value="ECO:0007669"/>
    <property type="project" value="UniProtKB-KW"/>
</dbReference>
<dbReference type="EMBL" id="CAKKNE010000003">
    <property type="protein sequence ID" value="CAH0370707.1"/>
    <property type="molecule type" value="Genomic_DNA"/>
</dbReference>
<feature type="region of interest" description="Disordered" evidence="5">
    <location>
        <begin position="1"/>
        <end position="40"/>
    </location>
</feature>
<dbReference type="PRINTS" id="PR01657">
    <property type="entry name" value="MCMFAMILY"/>
</dbReference>
<dbReference type="InterPro" id="IPR033762">
    <property type="entry name" value="MCM_OB"/>
</dbReference>
<feature type="region of interest" description="Disordered" evidence="5">
    <location>
        <begin position="378"/>
        <end position="399"/>
    </location>
</feature>